<protein>
    <submittedName>
        <fullName evidence="1">Uncharacterized protein</fullName>
    </submittedName>
</protein>
<name>C5EXN6_9HELI</name>
<keyword evidence="2" id="KW-1185">Reference proteome</keyword>
<dbReference type="EMBL" id="DS990441">
    <property type="protein sequence ID" value="EEQ63047.1"/>
    <property type="molecule type" value="Genomic_DNA"/>
</dbReference>
<proteinExistence type="predicted"/>
<dbReference type="HOGENOM" id="CLU_465170_0_0_7"/>
<organism evidence="1 2">
    <name type="scientific">Helicobacter pullorum MIT 98-5489</name>
    <dbReference type="NCBI Taxonomy" id="537972"/>
    <lineage>
        <taxon>Bacteria</taxon>
        <taxon>Pseudomonadati</taxon>
        <taxon>Campylobacterota</taxon>
        <taxon>Epsilonproteobacteria</taxon>
        <taxon>Campylobacterales</taxon>
        <taxon>Helicobacteraceae</taxon>
        <taxon>Helicobacter</taxon>
    </lineage>
</organism>
<sequence>MILMYMWIITTQFMLWILEDFKDSAMNITQMGIQNLKSGSMKLETKGKSIQQINQELANTKVEQFLSGTPTPKVYGSYSRNTLMGIVEKNLSTSQVLDRYISDIELNSLGQSKTLKTAMGQAEVYLDYFGDGLESNLGISQIQKMGDLFRLDSNGDGFLNRDDEMFSKLKIKVDKGNGESKIANLSDVVGTIDLYDFIKGYDKNNASQIKEWRDNFHTERQIMINGKMTLNSFYPYEDIRLYRDDEMKLFPPEQRYKQIKQEDIRAMFEAYGDSEGWINLKDKAVNEALFASGDIITNFAYKKTNLAGVEVLEEFNVVDRLDNGSRTPKYEGMNIREFEEAWYRDHPRETNYEQGYAEAFNELYNNYYRFKESFESKKAEFLNDEFVAQEYKDKIAQMDKSAEMRAIEEEFEKITGMGFSEARFEEIKNAINDPIKQKETIAAMSDLDAVTSMKLEKDGRITLRFDSGREILVEGLYNDTGELHITKKGERASISLEAQSMTNKELNNLDFKEYGIKEGDNIISLQEIGAKMIERLNNANGKFLGFVITTHSNKEIIVDNLYNIFTLDLLNQQRTFEAEI</sequence>
<reference evidence="2" key="1">
    <citation type="journal article" date="2014" name="Genome Announc.">
        <title>Draft genome sequences of six enterohepatic helicobacter species isolated from humans and one from rhesus macaques.</title>
        <authorList>
            <person name="Shen Z."/>
            <person name="Sheh A."/>
            <person name="Young S.K."/>
            <person name="Abouelliel A."/>
            <person name="Ward D.V."/>
            <person name="Earl A.M."/>
            <person name="Fox J.G."/>
        </authorList>
    </citation>
    <scope>NUCLEOTIDE SEQUENCE [LARGE SCALE GENOMIC DNA]</scope>
    <source>
        <strain evidence="2">MIT 98-5489</strain>
    </source>
</reference>
<dbReference type="eggNOG" id="ENOG5031GZP">
    <property type="taxonomic scope" value="Bacteria"/>
</dbReference>
<dbReference type="AlphaFoldDB" id="C5EXN6"/>
<dbReference type="Proteomes" id="UP000003953">
    <property type="component" value="Unassembled WGS sequence"/>
</dbReference>
<accession>C5EXN6</accession>
<evidence type="ECO:0000313" key="1">
    <source>
        <dbReference type="EMBL" id="EEQ63047.1"/>
    </source>
</evidence>
<gene>
    <name evidence="1" type="ORF">HPMG_00504</name>
</gene>
<evidence type="ECO:0000313" key="2">
    <source>
        <dbReference type="Proteomes" id="UP000003953"/>
    </source>
</evidence>